<accession>A0A2S4HEI4</accession>
<name>A0A2S4HEI4_9GAMM</name>
<sequence length="86" mass="9352">MPNKPARGTAKPLRALSAPAGDVEAVEKYTTPIRFGISERPLFTSTSQRLCPPITSLPYDGQSGHLMGELTFEGLSISCYENDRPL</sequence>
<dbReference type="AlphaFoldDB" id="A0A2S4HEI4"/>
<evidence type="ECO:0000313" key="1">
    <source>
        <dbReference type="EMBL" id="POP52380.1"/>
    </source>
</evidence>
<comment type="caution">
    <text evidence="1">The sequence shown here is derived from an EMBL/GenBank/DDBJ whole genome shotgun (WGS) entry which is preliminary data.</text>
</comment>
<reference evidence="1" key="1">
    <citation type="submission" date="2018-01" db="EMBL/GenBank/DDBJ databases">
        <authorList>
            <person name="Yu X.-D."/>
        </authorList>
    </citation>
    <scope>NUCLEOTIDE SEQUENCE</scope>
    <source>
        <strain evidence="1">ZX-21</strain>
    </source>
</reference>
<protein>
    <submittedName>
        <fullName evidence="1">Uncharacterized protein</fullName>
    </submittedName>
</protein>
<gene>
    <name evidence="1" type="ORF">C0068_12670</name>
</gene>
<organism evidence="1 2">
    <name type="scientific">Zhongshania marina</name>
    <dbReference type="NCBI Taxonomy" id="2304603"/>
    <lineage>
        <taxon>Bacteria</taxon>
        <taxon>Pseudomonadati</taxon>
        <taxon>Pseudomonadota</taxon>
        <taxon>Gammaproteobacteria</taxon>
        <taxon>Cellvibrionales</taxon>
        <taxon>Spongiibacteraceae</taxon>
        <taxon>Zhongshania</taxon>
    </lineage>
</organism>
<dbReference type="EMBL" id="PQGG01000029">
    <property type="protein sequence ID" value="POP52380.1"/>
    <property type="molecule type" value="Genomic_DNA"/>
</dbReference>
<proteinExistence type="predicted"/>
<dbReference type="Proteomes" id="UP000237222">
    <property type="component" value="Unassembled WGS sequence"/>
</dbReference>
<evidence type="ECO:0000313" key="2">
    <source>
        <dbReference type="Proteomes" id="UP000237222"/>
    </source>
</evidence>